<feature type="transmembrane region" description="Helical" evidence="2">
    <location>
        <begin position="50"/>
        <end position="71"/>
    </location>
</feature>
<keyword evidence="2" id="KW-0812">Transmembrane</keyword>
<name>D6ZAK3_SEGRD</name>
<evidence type="ECO:0000256" key="2">
    <source>
        <dbReference type="SAM" id="Phobius"/>
    </source>
</evidence>
<dbReference type="InterPro" id="IPR024341">
    <property type="entry name" value="DUF2631"/>
</dbReference>
<sequence length="103" mass="11738">MSQTEAPALPAHDDEHEPQPAQARWYDTPKVDLAVEPSGRWGWHGEYPTTYRWVALAAIFSLLIMNVGNHQGHVEDVWLDVVAAIIAIWLVIDVVSKRGRWKR</sequence>
<reference evidence="3 4" key="1">
    <citation type="journal article" date="2010" name="Stand. Genomic Sci.">
        <title>Complete genome sequence of Segniliparus rotundus type strain (CDC 1076).</title>
        <authorList>
            <person name="Sikorski J."/>
            <person name="Lapidus A."/>
            <person name="Copeland A."/>
            <person name="Misra M."/>
            <person name="Glavina Del Rio T."/>
            <person name="Nolan M."/>
            <person name="Lucas S."/>
            <person name="Chen F."/>
            <person name="Tice H."/>
            <person name="Cheng J.F."/>
            <person name="Jando M."/>
            <person name="Schneider S."/>
            <person name="Bruce D."/>
            <person name="Goodwin L."/>
            <person name="Pitluck S."/>
            <person name="Liolios K."/>
            <person name="Mikhailova N."/>
            <person name="Pati A."/>
            <person name="Ivanova N."/>
            <person name="Mavromatis K."/>
            <person name="Chen A."/>
            <person name="Palaniappan K."/>
            <person name="Chertkov O."/>
            <person name="Land M."/>
            <person name="Hauser L."/>
            <person name="Chang Y.J."/>
            <person name="Jeffries C.D."/>
            <person name="Brettin T."/>
            <person name="Detter J.C."/>
            <person name="Han C."/>
            <person name="Rohde M."/>
            <person name="Goker M."/>
            <person name="Bristow J."/>
            <person name="Eisen J.A."/>
            <person name="Markowitz V."/>
            <person name="Hugenholtz P."/>
            <person name="Kyrpides N.C."/>
            <person name="Klenk H.P."/>
        </authorList>
    </citation>
    <scope>NUCLEOTIDE SEQUENCE [LARGE SCALE GENOMIC DNA]</scope>
    <source>
        <strain evidence="4">ATCC BAA-972 / CDC 1076 / CIP 108378 / DSM 44985 / JCM 13578</strain>
    </source>
</reference>
<keyword evidence="2" id="KW-1133">Transmembrane helix</keyword>
<keyword evidence="4" id="KW-1185">Reference proteome</keyword>
<organism evidence="3 4">
    <name type="scientific">Segniliparus rotundus (strain ATCC BAA-972 / CDC 1076 / CIP 108378 / DSM 44985 / JCM 13578)</name>
    <dbReference type="NCBI Taxonomy" id="640132"/>
    <lineage>
        <taxon>Bacteria</taxon>
        <taxon>Bacillati</taxon>
        <taxon>Actinomycetota</taxon>
        <taxon>Actinomycetes</taxon>
        <taxon>Mycobacteriales</taxon>
        <taxon>Segniliparaceae</taxon>
        <taxon>Segniliparus</taxon>
    </lineage>
</organism>
<feature type="region of interest" description="Disordered" evidence="1">
    <location>
        <begin position="1"/>
        <end position="24"/>
    </location>
</feature>
<dbReference type="STRING" id="640132.Srot_2289"/>
<evidence type="ECO:0000313" key="4">
    <source>
        <dbReference type="Proteomes" id="UP000002247"/>
    </source>
</evidence>
<gene>
    <name evidence="3" type="ordered locus">Srot_2289</name>
</gene>
<keyword evidence="2" id="KW-0472">Membrane</keyword>
<accession>D6ZAK3</accession>
<dbReference type="EMBL" id="CP001958">
    <property type="protein sequence ID" value="ADG98739.1"/>
    <property type="molecule type" value="Genomic_DNA"/>
</dbReference>
<dbReference type="HOGENOM" id="CLU_166791_0_0_11"/>
<protein>
    <recommendedName>
        <fullName evidence="5">DUF2631 domain-containing protein</fullName>
    </recommendedName>
</protein>
<evidence type="ECO:0000256" key="1">
    <source>
        <dbReference type="SAM" id="MobiDB-lite"/>
    </source>
</evidence>
<evidence type="ECO:0008006" key="5">
    <source>
        <dbReference type="Google" id="ProtNLM"/>
    </source>
</evidence>
<evidence type="ECO:0000313" key="3">
    <source>
        <dbReference type="EMBL" id="ADG98739.1"/>
    </source>
</evidence>
<dbReference type="OrthoDB" id="3401220at2"/>
<dbReference type="RefSeq" id="WP_013139189.1">
    <property type="nucleotide sequence ID" value="NC_014168.1"/>
</dbReference>
<dbReference type="KEGG" id="srt:Srot_2289"/>
<proteinExistence type="predicted"/>
<dbReference type="Pfam" id="PF10939">
    <property type="entry name" value="DUF2631"/>
    <property type="match status" value="1"/>
</dbReference>
<dbReference type="Proteomes" id="UP000002247">
    <property type="component" value="Chromosome"/>
</dbReference>
<dbReference type="AlphaFoldDB" id="D6ZAK3"/>
<feature type="transmembrane region" description="Helical" evidence="2">
    <location>
        <begin position="77"/>
        <end position="95"/>
    </location>
</feature>